<proteinExistence type="predicted"/>
<dbReference type="EMBL" id="MU827791">
    <property type="protein sequence ID" value="KAJ7330746.1"/>
    <property type="molecule type" value="Genomic_DNA"/>
</dbReference>
<evidence type="ECO:0000313" key="1">
    <source>
        <dbReference type="EMBL" id="KAJ7330746.1"/>
    </source>
</evidence>
<comment type="caution">
    <text evidence="1">The sequence shown here is derived from an EMBL/GenBank/DDBJ whole genome shotgun (WGS) entry which is preliminary data.</text>
</comment>
<organism evidence="1 2">
    <name type="scientific">Desmophyllum pertusum</name>
    <dbReference type="NCBI Taxonomy" id="174260"/>
    <lineage>
        <taxon>Eukaryota</taxon>
        <taxon>Metazoa</taxon>
        <taxon>Cnidaria</taxon>
        <taxon>Anthozoa</taxon>
        <taxon>Hexacorallia</taxon>
        <taxon>Scleractinia</taxon>
        <taxon>Caryophylliina</taxon>
        <taxon>Caryophylliidae</taxon>
        <taxon>Desmophyllum</taxon>
    </lineage>
</organism>
<protein>
    <submittedName>
        <fullName evidence="1">Uncharacterized protein</fullName>
    </submittedName>
</protein>
<dbReference type="AlphaFoldDB" id="A0A9W9YBD4"/>
<gene>
    <name evidence="1" type="ORF">OS493_021675</name>
</gene>
<evidence type="ECO:0000313" key="2">
    <source>
        <dbReference type="Proteomes" id="UP001163046"/>
    </source>
</evidence>
<dbReference type="Proteomes" id="UP001163046">
    <property type="component" value="Unassembled WGS sequence"/>
</dbReference>
<sequence length="118" mass="13232">MCSVESCSRRGELRSKTVAGLMSSVYVLHCPHALIMGISQGSFGVFLPVLMKSLIQAEDKQASDKRPHCDFKLMIQTTSVVEPRLELGLRETNFREQIISGMRRSAESRCIVHATPFY</sequence>
<accession>A0A9W9YBD4</accession>
<reference evidence="1" key="1">
    <citation type="submission" date="2023-01" db="EMBL/GenBank/DDBJ databases">
        <title>Genome assembly of the deep-sea coral Lophelia pertusa.</title>
        <authorList>
            <person name="Herrera S."/>
            <person name="Cordes E."/>
        </authorList>
    </citation>
    <scope>NUCLEOTIDE SEQUENCE</scope>
    <source>
        <strain evidence="1">USNM1676648</strain>
        <tissue evidence="1">Polyp</tissue>
    </source>
</reference>
<name>A0A9W9YBD4_9CNID</name>
<keyword evidence="2" id="KW-1185">Reference proteome</keyword>